<evidence type="ECO:0000259" key="6">
    <source>
        <dbReference type="PROSITE" id="PS50893"/>
    </source>
</evidence>
<dbReference type="Proteomes" id="UP000184038">
    <property type="component" value="Unassembled WGS sequence"/>
</dbReference>
<dbReference type="InterPro" id="IPR027417">
    <property type="entry name" value="P-loop_NTPase"/>
</dbReference>
<evidence type="ECO:0000313" key="7">
    <source>
        <dbReference type="EMBL" id="SHM23725.1"/>
    </source>
</evidence>
<evidence type="ECO:0000256" key="1">
    <source>
        <dbReference type="ARBA" id="ARBA00005417"/>
    </source>
</evidence>
<keyword evidence="2" id="KW-0813">Transport</keyword>
<dbReference type="AlphaFoldDB" id="A0A1M7H578"/>
<evidence type="ECO:0000256" key="3">
    <source>
        <dbReference type="ARBA" id="ARBA00022741"/>
    </source>
</evidence>
<name>A0A1M7H578_9FIRM</name>
<dbReference type="PANTHER" id="PTHR43335:SF4">
    <property type="entry name" value="ABC TRANSPORTER, ATP-BINDING PROTEIN"/>
    <property type="match status" value="1"/>
</dbReference>
<sequence length="389" mass="44277">MIEVKNLVKRYGNHLAVDDLSFTVERGQILGFLGPNGAGKSTTMNMITGYIAATSGSVTIDGNDVFEDPIEAKKMIGYLPEIPPLYLDMSVVEYLEFIAEIKAVKKKERTKMIQDIMKMTKVDDVSERLIKHLSKGYKQRVGLAGAIVGYPEVLILDEPTVGLDPKQIIEIRDLIKSLSKNHTIILSSHILSEVSAVCDKVMIINKGKLIVSDSPENLSKHMEGANNVHLIVKGTKDKVMKALNKIDGIVKVDFQGTSEEDLIELKIQSKEAIDIREELFYAMAEAGCPIYGLERKVMSLEDIFLELTENSTITERKKKSFFGQMKKEKQEEKQEERQQEKQEEKQEQKQEEQAQETQNQVMQVKEEHEKENLEFEDREFESDKEEEEC</sequence>
<dbReference type="PROSITE" id="PS50893">
    <property type="entry name" value="ABC_TRANSPORTER_2"/>
    <property type="match status" value="1"/>
</dbReference>
<dbReference type="Pfam" id="PF00005">
    <property type="entry name" value="ABC_tran"/>
    <property type="match status" value="1"/>
</dbReference>
<dbReference type="SUPFAM" id="SSF52540">
    <property type="entry name" value="P-loop containing nucleoside triphosphate hydrolases"/>
    <property type="match status" value="1"/>
</dbReference>
<dbReference type="InterPro" id="IPR003439">
    <property type="entry name" value="ABC_transporter-like_ATP-bd"/>
</dbReference>
<dbReference type="EMBL" id="FRCP01000007">
    <property type="protein sequence ID" value="SHM23725.1"/>
    <property type="molecule type" value="Genomic_DNA"/>
</dbReference>
<protein>
    <submittedName>
        <fullName evidence="7">ABC-2 type transport system ATP-binding protein</fullName>
    </submittedName>
</protein>
<keyword evidence="8" id="KW-1185">Reference proteome</keyword>
<evidence type="ECO:0000256" key="5">
    <source>
        <dbReference type="SAM" id="MobiDB-lite"/>
    </source>
</evidence>
<dbReference type="GO" id="GO:0005524">
    <property type="term" value="F:ATP binding"/>
    <property type="evidence" value="ECO:0007669"/>
    <property type="project" value="UniProtKB-KW"/>
</dbReference>
<dbReference type="InterPro" id="IPR003593">
    <property type="entry name" value="AAA+_ATPase"/>
</dbReference>
<feature type="compositionally biased region" description="Basic and acidic residues" evidence="5">
    <location>
        <begin position="364"/>
        <end position="375"/>
    </location>
</feature>
<evidence type="ECO:0000313" key="8">
    <source>
        <dbReference type="Proteomes" id="UP000184038"/>
    </source>
</evidence>
<dbReference type="SMART" id="SM00382">
    <property type="entry name" value="AAA"/>
    <property type="match status" value="1"/>
</dbReference>
<dbReference type="RefSeq" id="WP_073284838.1">
    <property type="nucleotide sequence ID" value="NZ_FRCP01000007.1"/>
</dbReference>
<feature type="compositionally biased region" description="Basic and acidic residues" evidence="5">
    <location>
        <begin position="325"/>
        <end position="352"/>
    </location>
</feature>
<dbReference type="GO" id="GO:0016887">
    <property type="term" value="F:ATP hydrolysis activity"/>
    <property type="evidence" value="ECO:0007669"/>
    <property type="project" value="InterPro"/>
</dbReference>
<dbReference type="OrthoDB" id="9775135at2"/>
<dbReference type="Gene3D" id="3.40.50.300">
    <property type="entry name" value="P-loop containing nucleotide triphosphate hydrolases"/>
    <property type="match status" value="1"/>
</dbReference>
<dbReference type="PANTHER" id="PTHR43335">
    <property type="entry name" value="ABC TRANSPORTER, ATP-BINDING PROTEIN"/>
    <property type="match status" value="1"/>
</dbReference>
<evidence type="ECO:0000256" key="4">
    <source>
        <dbReference type="ARBA" id="ARBA00022840"/>
    </source>
</evidence>
<keyword evidence="3" id="KW-0547">Nucleotide-binding</keyword>
<feature type="compositionally biased region" description="Acidic residues" evidence="5">
    <location>
        <begin position="376"/>
        <end position="389"/>
    </location>
</feature>
<comment type="similarity">
    <text evidence="1">Belongs to the ABC transporter superfamily.</text>
</comment>
<reference evidence="7 8" key="1">
    <citation type="submission" date="2016-11" db="EMBL/GenBank/DDBJ databases">
        <authorList>
            <person name="Jaros S."/>
            <person name="Januszkiewicz K."/>
            <person name="Wedrychowicz H."/>
        </authorList>
    </citation>
    <scope>NUCLEOTIDE SEQUENCE [LARGE SCALE GENOMIC DNA]</scope>
    <source>
        <strain evidence="7 8">DSM 15930</strain>
    </source>
</reference>
<feature type="region of interest" description="Disordered" evidence="5">
    <location>
        <begin position="323"/>
        <end position="389"/>
    </location>
</feature>
<keyword evidence="4 7" id="KW-0067">ATP-binding</keyword>
<evidence type="ECO:0000256" key="2">
    <source>
        <dbReference type="ARBA" id="ARBA00022448"/>
    </source>
</evidence>
<accession>A0A1M7H578</accession>
<dbReference type="CDD" id="cd03230">
    <property type="entry name" value="ABC_DR_subfamily_A"/>
    <property type="match status" value="1"/>
</dbReference>
<gene>
    <name evidence="7" type="ORF">SAMN02746066_01300</name>
</gene>
<dbReference type="STRING" id="1120996.SAMN02746066_01300"/>
<proteinExistence type="inferred from homology"/>
<organism evidence="7 8">
    <name type="scientific">Anaerosporobacter mobilis DSM 15930</name>
    <dbReference type="NCBI Taxonomy" id="1120996"/>
    <lineage>
        <taxon>Bacteria</taxon>
        <taxon>Bacillati</taxon>
        <taxon>Bacillota</taxon>
        <taxon>Clostridia</taxon>
        <taxon>Lachnospirales</taxon>
        <taxon>Lachnospiraceae</taxon>
        <taxon>Anaerosporobacter</taxon>
    </lineage>
</organism>
<feature type="domain" description="ABC transporter" evidence="6">
    <location>
        <begin position="2"/>
        <end position="231"/>
    </location>
</feature>